<keyword evidence="1" id="KW-0812">Transmembrane</keyword>
<evidence type="ECO:0000256" key="1">
    <source>
        <dbReference type="SAM" id="Phobius"/>
    </source>
</evidence>
<gene>
    <name evidence="2" type="ORF">CABS02_11050</name>
</gene>
<evidence type="ECO:0000313" key="2">
    <source>
        <dbReference type="EMBL" id="KAI3540443.1"/>
    </source>
</evidence>
<organism evidence="2 3">
    <name type="scientific">Colletotrichum abscissum</name>
    <dbReference type="NCBI Taxonomy" id="1671311"/>
    <lineage>
        <taxon>Eukaryota</taxon>
        <taxon>Fungi</taxon>
        <taxon>Dikarya</taxon>
        <taxon>Ascomycota</taxon>
        <taxon>Pezizomycotina</taxon>
        <taxon>Sordariomycetes</taxon>
        <taxon>Hypocreomycetidae</taxon>
        <taxon>Glomerellales</taxon>
        <taxon>Glomerellaceae</taxon>
        <taxon>Colletotrichum</taxon>
        <taxon>Colletotrichum acutatum species complex</taxon>
    </lineage>
</organism>
<reference evidence="2" key="1">
    <citation type="submission" date="2019-01" db="EMBL/GenBank/DDBJ databases">
        <title>Colletotrichum abscissum LGMF1257.</title>
        <authorList>
            <person name="Baroncelli R."/>
        </authorList>
    </citation>
    <scope>NUCLEOTIDE SEQUENCE</scope>
    <source>
        <strain evidence="2">Ca142</strain>
    </source>
</reference>
<dbReference type="EMBL" id="SDAQ01000091">
    <property type="protein sequence ID" value="KAI3540443.1"/>
    <property type="molecule type" value="Genomic_DNA"/>
</dbReference>
<dbReference type="Proteomes" id="UP001056436">
    <property type="component" value="Unassembled WGS sequence"/>
</dbReference>
<proteinExistence type="predicted"/>
<protein>
    <submittedName>
        <fullName evidence="2">Uncharacterized protein</fullName>
    </submittedName>
</protein>
<keyword evidence="1" id="KW-1133">Transmembrane helix</keyword>
<comment type="caution">
    <text evidence="2">The sequence shown here is derived from an EMBL/GenBank/DDBJ whole genome shotgun (WGS) entry which is preliminary data.</text>
</comment>
<sequence>MERNGNGYLTLQYGTQSTTRSQCRLVWLVAMESSGIISGFWAGWEQKQRYLNGHGHERTSTEAGRNAVDD</sequence>
<keyword evidence="3" id="KW-1185">Reference proteome</keyword>
<name>A0A9P9X7S6_9PEZI</name>
<keyword evidence="1" id="KW-0472">Membrane</keyword>
<dbReference type="AlphaFoldDB" id="A0A9P9X7S6"/>
<evidence type="ECO:0000313" key="3">
    <source>
        <dbReference type="Proteomes" id="UP001056436"/>
    </source>
</evidence>
<accession>A0A9P9X7S6</accession>
<dbReference type="OrthoDB" id="10487274at2759"/>
<feature type="transmembrane region" description="Helical" evidence="1">
    <location>
        <begin position="25"/>
        <end position="44"/>
    </location>
</feature>